<evidence type="ECO:0000313" key="1">
    <source>
        <dbReference type="EMBL" id="VDI58177.1"/>
    </source>
</evidence>
<dbReference type="PANTHER" id="PTHR47018:SF1">
    <property type="entry name" value="TESMIN_TSO1-LIKE CXC DOMAIN-CONTAINING PROTEIN"/>
    <property type="match status" value="1"/>
</dbReference>
<gene>
    <name evidence="1" type="ORF">MGAL_10B090195</name>
</gene>
<dbReference type="Proteomes" id="UP000596742">
    <property type="component" value="Unassembled WGS sequence"/>
</dbReference>
<organism evidence="1 2">
    <name type="scientific">Mytilus galloprovincialis</name>
    <name type="common">Mediterranean mussel</name>
    <dbReference type="NCBI Taxonomy" id="29158"/>
    <lineage>
        <taxon>Eukaryota</taxon>
        <taxon>Metazoa</taxon>
        <taxon>Spiralia</taxon>
        <taxon>Lophotrochozoa</taxon>
        <taxon>Mollusca</taxon>
        <taxon>Bivalvia</taxon>
        <taxon>Autobranchia</taxon>
        <taxon>Pteriomorphia</taxon>
        <taxon>Mytilida</taxon>
        <taxon>Mytiloidea</taxon>
        <taxon>Mytilidae</taxon>
        <taxon>Mytilinae</taxon>
        <taxon>Mytilus</taxon>
    </lineage>
</organism>
<keyword evidence="2" id="KW-1185">Reference proteome</keyword>
<comment type="caution">
    <text evidence="1">The sequence shown here is derived from an EMBL/GenBank/DDBJ whole genome shotgun (WGS) entry which is preliminary data.</text>
</comment>
<accession>A0A8B6G3L7</accession>
<protein>
    <recommendedName>
        <fullName evidence="3">Tesmin/TSO1-like CXC domain-containing protein</fullName>
    </recommendedName>
</protein>
<evidence type="ECO:0000313" key="2">
    <source>
        <dbReference type="Proteomes" id="UP000596742"/>
    </source>
</evidence>
<proteinExistence type="predicted"/>
<dbReference type="EMBL" id="UYJE01007812">
    <property type="protein sequence ID" value="VDI58177.1"/>
    <property type="molecule type" value="Genomic_DNA"/>
</dbReference>
<dbReference type="PANTHER" id="PTHR47018">
    <property type="entry name" value="CXC DOMAIN-CONTAINING PROTEIN-RELATED"/>
    <property type="match status" value="1"/>
</dbReference>
<dbReference type="OrthoDB" id="7387685at2759"/>
<reference evidence="1" key="1">
    <citation type="submission" date="2018-11" db="EMBL/GenBank/DDBJ databases">
        <authorList>
            <person name="Alioto T."/>
            <person name="Alioto T."/>
        </authorList>
    </citation>
    <scope>NUCLEOTIDE SEQUENCE</scope>
</reference>
<evidence type="ECO:0008006" key="3">
    <source>
        <dbReference type="Google" id="ProtNLM"/>
    </source>
</evidence>
<dbReference type="AlphaFoldDB" id="A0A8B6G3L7"/>
<name>A0A8B6G3L7_MYTGA</name>
<sequence length="635" mass="70844">MKNDNVESKKERQIHGIAFSELVSYINETRSCDETISVYKLSDLCKLYTERITCLGADVSSRVNSSRLKDRIVSNFPDLDAYKQGRENILAFKDDIGPALKRVCLEDFDNEFVNISKAATFVRKDIFASNSEFKGTFPKGCQEASVPQSLLSLISMIQFGPNIQDRSYSQSTLTIAQLLMYSCTKKQSNRHMKDHEPPVCAYLGVMIHCKTRKRDLVDTFFKLGLSVSYDRVLEISTSMANDACRRYVQEGIVCPTNLLQNVFTSSAVDNIDHNPSSISSKDSFHGTESYSNLPPAVLRFNEPDIPLVEGELSIDMFSFPAALKGEFKWLKHVAENSSVRATVGTNISWSAYHAAVLPDGNKLPAVSALLPLFHEQAKSVAMIRHSLNIIRSAVRKLNPGQTPVVAFDQPLFTVAKLIQWNWPQIYGEDHFVMMFGGLHIEMAAFKALGSWLEDSGWTSVFSKCTGYITSYQKRTQKPTEHSLRATLLSTRREKKFSCMAIDQAHEQNNACVKADGGAVGLTENPGALRRWMVAGPEMARDELLQHTKRTAYQGSVIWGNCLCANPSMPSPDLFGWQKLDGTWVPFWSVLAEASMSCQELIHCKKGCRGACKCLKAALKCTALCNCSTDCNRETD</sequence>